<dbReference type="PANTHER" id="PTHR46280:SF3">
    <property type="entry name" value="PLECKSTRIN HOMOLOGY DOMAIN-CONTAINING FAMILY F MEMBER 1 HOMOLOG"/>
    <property type="match status" value="1"/>
</dbReference>
<feature type="region of interest" description="Disordered" evidence="5">
    <location>
        <begin position="446"/>
        <end position="489"/>
    </location>
</feature>
<reference evidence="8" key="1">
    <citation type="submission" date="2011-10" db="EMBL/GenBank/DDBJ databases">
        <authorList>
            <person name="Genoscope - CEA"/>
        </authorList>
    </citation>
    <scope>NUCLEOTIDE SEQUENCE</scope>
    <source>
        <strain evidence="8">CBS 7064</strain>
    </source>
</reference>
<dbReference type="EMBL" id="FO082058">
    <property type="protein sequence ID" value="CCE73319.1"/>
    <property type="molecule type" value="Genomic_DNA"/>
</dbReference>
<evidence type="ECO:0000256" key="2">
    <source>
        <dbReference type="ARBA" id="ARBA00022771"/>
    </source>
</evidence>
<dbReference type="EMBL" id="FO082059">
    <property type="protein sequence ID" value="CCE72758.1"/>
    <property type="molecule type" value="Genomic_DNA"/>
</dbReference>
<feature type="compositionally biased region" description="Polar residues" evidence="5">
    <location>
        <begin position="449"/>
        <end position="460"/>
    </location>
</feature>
<feature type="region of interest" description="Disordered" evidence="5">
    <location>
        <begin position="1"/>
        <end position="98"/>
    </location>
</feature>
<dbReference type="Proteomes" id="UP000005222">
    <property type="component" value="Chromosome A"/>
</dbReference>
<dbReference type="STRING" id="559304.G8YTR8"/>
<dbReference type="GO" id="GO:0008270">
    <property type="term" value="F:zinc ion binding"/>
    <property type="evidence" value="ECO:0007669"/>
    <property type="project" value="UniProtKB-KW"/>
</dbReference>
<dbReference type="InterPro" id="IPR051765">
    <property type="entry name" value="PH_domain-containing_F"/>
</dbReference>
<dbReference type="CDD" id="cd15760">
    <property type="entry name" value="FYVE_scVPS27p_like"/>
    <property type="match status" value="1"/>
</dbReference>
<proteinExistence type="predicted"/>
<evidence type="ECO:0000256" key="1">
    <source>
        <dbReference type="ARBA" id="ARBA00022723"/>
    </source>
</evidence>
<evidence type="ECO:0000256" key="3">
    <source>
        <dbReference type="ARBA" id="ARBA00022833"/>
    </source>
</evidence>
<evidence type="ECO:0000313" key="8">
    <source>
        <dbReference type="EMBL" id="CCE73319.1"/>
    </source>
</evidence>
<feature type="compositionally biased region" description="Polar residues" evidence="5">
    <location>
        <begin position="178"/>
        <end position="205"/>
    </location>
</feature>
<dbReference type="Pfam" id="PF01363">
    <property type="entry name" value="FYVE"/>
    <property type="match status" value="1"/>
</dbReference>
<dbReference type="SMART" id="SM00064">
    <property type="entry name" value="FYVE"/>
    <property type="match status" value="1"/>
</dbReference>
<feature type="compositionally biased region" description="Polar residues" evidence="5">
    <location>
        <begin position="632"/>
        <end position="651"/>
    </location>
</feature>
<dbReference type="Proteomes" id="UP000005222">
    <property type="component" value="Chromosome B"/>
</dbReference>
<feature type="compositionally biased region" description="Polar residues" evidence="5">
    <location>
        <begin position="661"/>
        <end position="673"/>
    </location>
</feature>
<feature type="domain" description="FYVE-type" evidence="6">
    <location>
        <begin position="557"/>
        <end position="614"/>
    </location>
</feature>
<feature type="region of interest" description="Disordered" evidence="5">
    <location>
        <begin position="632"/>
        <end position="699"/>
    </location>
</feature>
<dbReference type="Gene3D" id="3.30.40.10">
    <property type="entry name" value="Zinc/RING finger domain, C3HC4 (zinc finger)"/>
    <property type="match status" value="1"/>
</dbReference>
<feature type="compositionally biased region" description="Polar residues" evidence="5">
    <location>
        <begin position="252"/>
        <end position="267"/>
    </location>
</feature>
<keyword evidence="2 4" id="KW-0863">Zinc-finger</keyword>
<dbReference type="InterPro" id="IPR000306">
    <property type="entry name" value="Znf_FYVE"/>
</dbReference>
<keyword evidence="1" id="KW-0479">Metal-binding</keyword>
<evidence type="ECO:0000256" key="5">
    <source>
        <dbReference type="SAM" id="MobiDB-lite"/>
    </source>
</evidence>
<reference evidence="9" key="2">
    <citation type="journal article" date="2012" name="G3 (Bethesda)">
        <title>Pichia sorbitophila, an interspecies yeast hybrid reveals early steps of genome resolution following polyploidization.</title>
        <authorList>
            <person name="Leh Louis V."/>
            <person name="Despons L."/>
            <person name="Friedrich A."/>
            <person name="Martin T."/>
            <person name="Durrens P."/>
            <person name="Casaregola S."/>
            <person name="Neuveglise C."/>
            <person name="Fairhead C."/>
            <person name="Marck C."/>
            <person name="Cruz J.A."/>
            <person name="Straub M.L."/>
            <person name="Kugler V."/>
            <person name="Sacerdot C."/>
            <person name="Uzunov Z."/>
            <person name="Thierry A."/>
            <person name="Weiss S."/>
            <person name="Bleykasten C."/>
            <person name="De Montigny J."/>
            <person name="Jacques N."/>
            <person name="Jung P."/>
            <person name="Lemaire M."/>
            <person name="Mallet S."/>
            <person name="Morel G."/>
            <person name="Richard G.F."/>
            <person name="Sarkar A."/>
            <person name="Savel G."/>
            <person name="Schacherer J."/>
            <person name="Seret M.L."/>
            <person name="Talla E."/>
            <person name="Samson G."/>
            <person name="Jubin C."/>
            <person name="Poulain J."/>
            <person name="Vacherie B."/>
            <person name="Barbe V."/>
            <person name="Pelletier E."/>
            <person name="Sherman D.J."/>
            <person name="Westhof E."/>
            <person name="Weissenbach J."/>
            <person name="Baret P.V."/>
            <person name="Wincker P."/>
            <person name="Gaillardin C."/>
            <person name="Dujon B."/>
            <person name="Souciet J.L."/>
        </authorList>
    </citation>
    <scope>NUCLEOTIDE SEQUENCE [LARGE SCALE GENOMIC DNA]</scope>
    <source>
        <strain evidence="9">ATCC MYA-4447 / BCRC 22081 / CBS 7064 / NBRC 10061 / NRRL Y-12695</strain>
    </source>
</reference>
<evidence type="ECO:0000259" key="6">
    <source>
        <dbReference type="PROSITE" id="PS50178"/>
    </source>
</evidence>
<dbReference type="InterPro" id="IPR017455">
    <property type="entry name" value="Znf_FYVE-rel"/>
</dbReference>
<sequence>MQSLGKMEEVVTGQARSNSGQGDAIHAVGPSEPSDNGANGVGGEGATEVLKNPRRTGEEVVQLPARNPPSPTQSESAIAVGPAKQESPGDSMFKKKQFYKSRTQSCQSVLSIASLKSVKRNSGSQPKQQFPAGSTISSASNSSAKDFQSFIQAPVLSNISNLKSGGEDHSIGQRLPFHNSSGARIQPENNRGSQAEGVTNTNQGDLSLDDRDTIIQQQRLTLNALKKLSLSPIPISDNGNVDQNEVEPRSATKLSDQPQSTDSYQPAQVDLSSFVSLTRQPKVKANSNLSSVNSAFLKDSPVKPLSEASLSNGDAERIEKKSECISQEQSFEKEKDNGINPEQKQQYDTGIQPSQKDDKERTNDVNATLKYHQDIHRNLLRRATNNSMYPTGDSKVSVSHFAPMASRGRPIANLARGNRNQVQPLNRNLQQIKGLRSPLYVPAVLRRTSPWSTPGSTKNDYPSPKDENQDALPKADSVNETGHNFHESANLKRSNTSFESFSSIATNDARTPSSLVTSPASGIAANDKSYENILKQAPTRRHWQKNETAYKCGMKSCNKVFNLFERRHHCRKCGGIYCKEHTSHYLYINHLAQFTTGGRGTLSKVCNNCIEEYNEFVKHEFGVDPSHSCTSTKDSVMSNESNLPYDPQNNERSSKKDQPSLVGNQSHIQSSNFADGASKPGRGEQIVGSIPANWSWSSF</sequence>
<dbReference type="eggNOG" id="KOG1729">
    <property type="taxonomic scope" value="Eukaryota"/>
</dbReference>
<dbReference type="InterPro" id="IPR013083">
    <property type="entry name" value="Znf_RING/FYVE/PHD"/>
</dbReference>
<dbReference type="OMA" id="RHWLYLD"/>
<organism evidence="8 9">
    <name type="scientific">Pichia sorbitophila (strain ATCC MYA-4447 / BCRC 22081 / CBS 7064 / NBRC 10061 / NRRL Y-12695)</name>
    <name type="common">Hybrid yeast</name>
    <dbReference type="NCBI Taxonomy" id="559304"/>
    <lineage>
        <taxon>Eukaryota</taxon>
        <taxon>Fungi</taxon>
        <taxon>Dikarya</taxon>
        <taxon>Ascomycota</taxon>
        <taxon>Saccharomycotina</taxon>
        <taxon>Pichiomycetes</taxon>
        <taxon>Debaryomycetaceae</taxon>
        <taxon>Millerozyma</taxon>
    </lineage>
</organism>
<feature type="region of interest" description="Disordered" evidence="5">
    <location>
        <begin position="231"/>
        <end position="267"/>
    </location>
</feature>
<protein>
    <submittedName>
        <fullName evidence="8">Piso0_000352 protein</fullName>
    </submittedName>
</protein>
<accession>G8YTR8</accession>
<dbReference type="AlphaFoldDB" id="G8YTR8"/>
<name>G8YTR8_PICSO</name>
<dbReference type="GO" id="GO:0007032">
    <property type="term" value="P:endosome organization"/>
    <property type="evidence" value="ECO:0007669"/>
    <property type="project" value="TreeGrafter"/>
</dbReference>
<evidence type="ECO:0000313" key="7">
    <source>
        <dbReference type="EMBL" id="CCE72758.1"/>
    </source>
</evidence>
<feature type="compositionally biased region" description="Low complexity" evidence="5">
    <location>
        <begin position="132"/>
        <end position="144"/>
    </location>
</feature>
<dbReference type="PANTHER" id="PTHR46280">
    <property type="entry name" value="PLECKSTRIN HOMOLOGY DOMAIN-CONTAINING FAMILY F MEMBER 2-RELATED"/>
    <property type="match status" value="1"/>
</dbReference>
<feature type="compositionally biased region" description="Basic and acidic residues" evidence="5">
    <location>
        <begin position="314"/>
        <end position="323"/>
    </location>
</feature>
<gene>
    <name evidence="8" type="primary">Piso0_000352</name>
    <name evidence="7" type="ORF">GNLVRS01_PISO0A07458g</name>
    <name evidence="8" type="ORF">GNLVRS01_PISO0B07525g</name>
</gene>
<feature type="compositionally biased region" description="Polar residues" evidence="5">
    <location>
        <begin position="340"/>
        <end position="354"/>
    </location>
</feature>
<dbReference type="GO" id="GO:0032266">
    <property type="term" value="F:phosphatidylinositol-3-phosphate binding"/>
    <property type="evidence" value="ECO:0007669"/>
    <property type="project" value="UniProtKB-ARBA"/>
</dbReference>
<feature type="region of interest" description="Disordered" evidence="5">
    <location>
        <begin position="116"/>
        <end position="144"/>
    </location>
</feature>
<feature type="region of interest" description="Disordered" evidence="5">
    <location>
        <begin position="161"/>
        <end position="209"/>
    </location>
</feature>
<evidence type="ECO:0000256" key="4">
    <source>
        <dbReference type="PROSITE-ProRule" id="PRU00091"/>
    </source>
</evidence>
<dbReference type="GO" id="GO:0005769">
    <property type="term" value="C:early endosome"/>
    <property type="evidence" value="ECO:0007669"/>
    <property type="project" value="TreeGrafter"/>
</dbReference>
<dbReference type="PROSITE" id="PS50178">
    <property type="entry name" value="ZF_FYVE"/>
    <property type="match status" value="1"/>
</dbReference>
<feature type="region of interest" description="Disordered" evidence="5">
    <location>
        <begin position="300"/>
        <end position="362"/>
    </location>
</feature>
<dbReference type="InParanoid" id="G8YTR8"/>
<keyword evidence="3" id="KW-0862">Zinc</keyword>
<dbReference type="FunCoup" id="G8YTR8">
    <property type="interactions" value="280"/>
</dbReference>
<dbReference type="SUPFAM" id="SSF57903">
    <property type="entry name" value="FYVE/PHD zinc finger"/>
    <property type="match status" value="1"/>
</dbReference>
<dbReference type="HOGENOM" id="CLU_012484_0_0_1"/>
<dbReference type="OrthoDB" id="10018316at2759"/>
<evidence type="ECO:0000313" key="9">
    <source>
        <dbReference type="Proteomes" id="UP000005222"/>
    </source>
</evidence>
<dbReference type="InterPro" id="IPR011011">
    <property type="entry name" value="Znf_FYVE_PHD"/>
</dbReference>
<keyword evidence="9" id="KW-1185">Reference proteome</keyword>